<reference evidence="1 2" key="1">
    <citation type="submission" date="2016-06" db="EMBL/GenBank/DDBJ databases">
        <authorList>
            <person name="Kjaerup R.B."/>
            <person name="Dalgaard T.S."/>
            <person name="Juul-Madsen H.R."/>
        </authorList>
    </citation>
    <scope>NUCLEOTIDE SEQUENCE [LARGE SCALE GENOMIC DNA]</scope>
    <source>
        <strain evidence="1 2">GCSL-Mp3</strain>
    </source>
</reference>
<dbReference type="EMBL" id="LZEX01000012">
    <property type="protein sequence ID" value="OBU07214.1"/>
    <property type="molecule type" value="Genomic_DNA"/>
</dbReference>
<organism evidence="1 2">
    <name type="scientific">Morganella psychrotolerans</name>
    <dbReference type="NCBI Taxonomy" id="368603"/>
    <lineage>
        <taxon>Bacteria</taxon>
        <taxon>Pseudomonadati</taxon>
        <taxon>Pseudomonadota</taxon>
        <taxon>Gammaproteobacteria</taxon>
        <taxon>Enterobacterales</taxon>
        <taxon>Morganellaceae</taxon>
        <taxon>Morganella</taxon>
    </lineage>
</organism>
<dbReference type="PANTHER" id="PTHR39431">
    <property type="entry name" value="FRPA/C-RELATED PROTEIN"/>
    <property type="match status" value="1"/>
</dbReference>
<dbReference type="PANTHER" id="PTHR39431:SF1">
    <property type="entry name" value="FRPA_C-RELATED PROTEIN"/>
    <property type="match status" value="1"/>
</dbReference>
<gene>
    <name evidence="1" type="ORF">AYY17_04105</name>
</gene>
<evidence type="ECO:0000313" key="2">
    <source>
        <dbReference type="Proteomes" id="UP000092247"/>
    </source>
</evidence>
<sequence>MTKETKHYQTYKVEDMNIHRDVTSSFDYNKKGPPEITIFVAPKNSTIYDTHGTEVGESTFGHTFIGIKGINPVTKNYEIITVGLSTGESLKTSTDNLSFKDHIYYKDASTISIMSQNMKFYNDFNNLFTVLHNYKTGNTEPPPYNLLSNNCGQFVEDMLSEADIDNINIPYFPDNLYENLENVADNYCTPLIIDLNGDGVKTITDNMGVTFDFNNDGELTRTGWVHPEDGLLVMDRDKNGIISNGNELFGEHSPVLPFNINDKNGFSSLSSLDSNCDGLINQDDISWSELLVWTDKSMDGISQSDELFSLETIGISSIGIDVQRSFFYDENGNFHKLTANVDWVNGNKTDITDVLFHEYNESDILLNNSASNINEATSEYNHNPEHPSYEDIYQSVYYI</sequence>
<evidence type="ECO:0000313" key="1">
    <source>
        <dbReference type="EMBL" id="OBU07214.1"/>
    </source>
</evidence>
<dbReference type="AlphaFoldDB" id="A0A1B8HDP4"/>
<proteinExistence type="predicted"/>
<dbReference type="Proteomes" id="UP000092247">
    <property type="component" value="Unassembled WGS sequence"/>
</dbReference>
<accession>A0A1B8HDP4</accession>
<dbReference type="STRING" id="368603.AYY16_08235"/>
<comment type="caution">
    <text evidence="1">The sequence shown here is derived from an EMBL/GenBank/DDBJ whole genome shotgun (WGS) entry which is preliminary data.</text>
</comment>
<name>A0A1B8HDP4_9GAMM</name>
<protein>
    <recommendedName>
        <fullName evidence="3">Calcium-binding protein</fullName>
    </recommendedName>
</protein>
<evidence type="ECO:0008006" key="3">
    <source>
        <dbReference type="Google" id="ProtNLM"/>
    </source>
</evidence>
<dbReference type="RefSeq" id="WP_067423141.1">
    <property type="nucleotide sequence ID" value="NZ_LZEX01000012.1"/>
</dbReference>